<dbReference type="PANTHER" id="PTHR46795">
    <property type="entry name" value="ABC TRANSPORTER PERMEASE-RELATED-RELATED"/>
    <property type="match status" value="1"/>
</dbReference>
<dbReference type="GO" id="GO:0055085">
    <property type="term" value="P:transmembrane transport"/>
    <property type="evidence" value="ECO:0007669"/>
    <property type="project" value="UniProtKB-UniRule"/>
</dbReference>
<accession>A0A6L5YUL5</accession>
<evidence type="ECO:0000256" key="1">
    <source>
        <dbReference type="ARBA" id="ARBA00004651"/>
    </source>
</evidence>
<evidence type="ECO:0000313" key="9">
    <source>
        <dbReference type="Proteomes" id="UP000474024"/>
    </source>
</evidence>
<keyword evidence="4 6" id="KW-1133">Transmembrane helix</keyword>
<evidence type="ECO:0000256" key="6">
    <source>
        <dbReference type="PIRNR" id="PIRNR018968"/>
    </source>
</evidence>
<protein>
    <submittedName>
        <fullName evidence="8">ABC transporter permease</fullName>
    </submittedName>
</protein>
<dbReference type="InterPro" id="IPR052536">
    <property type="entry name" value="ABC-4_Integral_Memb_Prot"/>
</dbReference>
<evidence type="ECO:0000259" key="7">
    <source>
        <dbReference type="Pfam" id="PF02687"/>
    </source>
</evidence>
<evidence type="ECO:0000256" key="3">
    <source>
        <dbReference type="ARBA" id="ARBA00022692"/>
    </source>
</evidence>
<dbReference type="GO" id="GO:0005886">
    <property type="term" value="C:plasma membrane"/>
    <property type="evidence" value="ECO:0007669"/>
    <property type="project" value="UniProtKB-SubCell"/>
</dbReference>
<keyword evidence="3 6" id="KW-0812">Transmembrane</keyword>
<sequence length="685" mass="76657">MNNIYAKLAGTNIRNNRQLYLPYILSGIMTVAMFYLMLFINNNPGIDKIHGAANLKMIMALGVGVIAIFSYIFIFYTNSFISKRRKKEIGIYNILGMEKRHIAKVLALETVFVAVITILGGLAAGIVFSKLVLMLLYRILGFDETVMFFITGSGIRATLIVFGILYVLTLIYNLMQITFAKPIELLRGGNVGEKEPKTKWLMAIAGATCIATAYYIAITTENPIKVLTLFFVAVLLVIAGTYFLFTAGSIAVLKMLRNNKNFYYNKKHFTAVSGMLYRMKQNAAGLASICVLSTMVLVMVSTTVSMFAGVKDELAARYPQEITLYSTYDNVFEGKDDVTDIVKQTIADQGRTIENECSYRYLLLMLKQNDTSFEAAPQDSWNSDLAMINIITRDDLIAMDDRFTENDISQPQSGTVSVYGSKAYDADTITILGKEFQVGESRVFMADKDMYASLGFNDDYYVVVDSLDTLKDIFALANTDNRITLYRGVSGYDIDGTTAEKAACADAVNEAIQAANEEAGLNKEEDTEIVAGANGLTSRYMESRAGNEKEFYSLYGGLFFLGVFLGIMFLMVTVMIIFYKQISEGYDDKQRYEIMEKVGMSNEEVKTSIQSQIRMVFFLPIVTAAIHVAAAFPMISRLLMLLNLTNTRLFVICLIITILIFTLIYYVVFKLTSRSYYKIVGNQVR</sequence>
<feature type="transmembrane region" description="Helical" evidence="6">
    <location>
        <begin position="283"/>
        <end position="310"/>
    </location>
</feature>
<dbReference type="EMBL" id="VUNI01000022">
    <property type="protein sequence ID" value="MST75639.1"/>
    <property type="molecule type" value="Genomic_DNA"/>
</dbReference>
<feature type="transmembrane region" description="Helical" evidence="6">
    <location>
        <begin position="200"/>
        <end position="217"/>
    </location>
</feature>
<dbReference type="Pfam" id="PF02687">
    <property type="entry name" value="FtsX"/>
    <property type="match status" value="1"/>
</dbReference>
<evidence type="ECO:0000313" key="8">
    <source>
        <dbReference type="EMBL" id="MST75639.1"/>
    </source>
</evidence>
<organism evidence="8 9">
    <name type="scientific">Roseburia porci</name>
    <dbReference type="NCBI Taxonomy" id="2605790"/>
    <lineage>
        <taxon>Bacteria</taxon>
        <taxon>Bacillati</taxon>
        <taxon>Bacillota</taxon>
        <taxon>Clostridia</taxon>
        <taxon>Lachnospirales</taxon>
        <taxon>Lachnospiraceae</taxon>
        <taxon>Roseburia</taxon>
    </lineage>
</organism>
<evidence type="ECO:0000256" key="2">
    <source>
        <dbReference type="ARBA" id="ARBA00022475"/>
    </source>
</evidence>
<name>A0A6L5YUL5_9FIRM</name>
<dbReference type="InterPro" id="IPR027022">
    <property type="entry name" value="ABC_permease_BceB-typ"/>
</dbReference>
<gene>
    <name evidence="8" type="ORF">FYJ75_11525</name>
</gene>
<dbReference type="PANTHER" id="PTHR46795:SF3">
    <property type="entry name" value="ABC TRANSPORTER PERMEASE"/>
    <property type="match status" value="1"/>
</dbReference>
<dbReference type="InterPro" id="IPR003838">
    <property type="entry name" value="ABC3_permease_C"/>
</dbReference>
<keyword evidence="2 6" id="KW-1003">Cell membrane</keyword>
<evidence type="ECO:0000256" key="5">
    <source>
        <dbReference type="ARBA" id="ARBA00023136"/>
    </source>
</evidence>
<dbReference type="AlphaFoldDB" id="A0A6L5YUL5"/>
<evidence type="ECO:0000256" key="4">
    <source>
        <dbReference type="ARBA" id="ARBA00022989"/>
    </source>
</evidence>
<feature type="transmembrane region" description="Helical" evidence="6">
    <location>
        <begin position="58"/>
        <end position="77"/>
    </location>
</feature>
<dbReference type="Proteomes" id="UP000474024">
    <property type="component" value="Unassembled WGS sequence"/>
</dbReference>
<comment type="similarity">
    <text evidence="6">Belongs to the ABC-4 integral membrane protein family.</text>
</comment>
<feature type="transmembrane region" description="Helical" evidence="6">
    <location>
        <begin position="616"/>
        <end position="635"/>
    </location>
</feature>
<dbReference type="PIRSF" id="PIRSF018968">
    <property type="entry name" value="ABC_permease_BceB"/>
    <property type="match status" value="1"/>
</dbReference>
<dbReference type="RefSeq" id="WP_154430605.1">
    <property type="nucleotide sequence ID" value="NZ_VUNI01000022.1"/>
</dbReference>
<feature type="transmembrane region" description="Helical" evidence="6">
    <location>
        <begin position="157"/>
        <end position="179"/>
    </location>
</feature>
<proteinExistence type="inferred from homology"/>
<feature type="transmembrane region" description="Helical" evidence="6">
    <location>
        <begin position="647"/>
        <end position="668"/>
    </location>
</feature>
<feature type="domain" description="ABC3 transporter permease C-terminal" evidence="7">
    <location>
        <begin position="63"/>
        <end position="180"/>
    </location>
</feature>
<comment type="caution">
    <text evidence="8">The sequence shown here is derived from an EMBL/GenBank/DDBJ whole genome shotgun (WGS) entry which is preliminary data.</text>
</comment>
<feature type="transmembrane region" description="Helical" evidence="6">
    <location>
        <begin position="20"/>
        <end position="38"/>
    </location>
</feature>
<comment type="subcellular location">
    <subcellularLocation>
        <location evidence="1 6">Cell membrane</location>
        <topology evidence="1 6">Multi-pass membrane protein</topology>
    </subcellularLocation>
</comment>
<feature type="transmembrane region" description="Helical" evidence="6">
    <location>
        <begin position="552"/>
        <end position="579"/>
    </location>
</feature>
<feature type="transmembrane region" description="Helical" evidence="6">
    <location>
        <begin position="229"/>
        <end position="253"/>
    </location>
</feature>
<keyword evidence="9" id="KW-1185">Reference proteome</keyword>
<keyword evidence="6" id="KW-0813">Transport</keyword>
<reference evidence="8 9" key="1">
    <citation type="submission" date="2019-08" db="EMBL/GenBank/DDBJ databases">
        <title>In-depth cultivation of the pig gut microbiome towards novel bacterial diversity and tailored functional studies.</title>
        <authorList>
            <person name="Wylensek D."/>
            <person name="Hitch T.C.A."/>
            <person name="Clavel T."/>
        </authorList>
    </citation>
    <scope>NUCLEOTIDE SEQUENCE [LARGE SCALE GENOMIC DNA]</scope>
    <source>
        <strain evidence="8 9">MUC/MUC-530-WT-4D</strain>
    </source>
</reference>
<feature type="transmembrane region" description="Helical" evidence="6">
    <location>
        <begin position="106"/>
        <end position="137"/>
    </location>
</feature>
<keyword evidence="5 6" id="KW-0472">Membrane</keyword>